<reference evidence="2 4" key="4">
    <citation type="journal article" date="2023" name="FEMS Microbes">
        <title>Whole genomes of deep-sea sponge-associated bacteria exhibit high novel natural product potential.</title>
        <authorList>
            <person name="Hesketh-Best P.J."/>
            <person name="January G.G."/>
            <person name="Koch M.J."/>
            <person name="Warburton P.J."/>
            <person name="Howell K.L."/>
            <person name="Upton M."/>
        </authorList>
    </citation>
    <scope>NUCLEOTIDE SEQUENCE [LARGE SCALE GENOMIC DNA]</scope>
    <source>
        <strain evidence="2 4">PC206-O</strain>
    </source>
</reference>
<dbReference type="Proteomes" id="UP001272940">
    <property type="component" value="Unassembled WGS sequence"/>
</dbReference>
<proteinExistence type="predicted"/>
<name>A0A1Z3UAK1_BREVE</name>
<evidence type="ECO:0000313" key="3">
    <source>
        <dbReference type="Proteomes" id="UP000197050"/>
    </source>
</evidence>
<reference evidence="2" key="3">
    <citation type="submission" date="2022-06" db="EMBL/GenBank/DDBJ databases">
        <authorList>
            <person name="Hesketh-Best P.J."/>
            <person name="Koch M.J."/>
        </authorList>
    </citation>
    <scope>NUCLEOTIDE SEQUENCE</scope>
    <source>
        <strain evidence="2">PC206-O</strain>
    </source>
</reference>
<evidence type="ECO:0000313" key="1">
    <source>
        <dbReference type="EMBL" id="ASE40297.1"/>
    </source>
</evidence>
<dbReference type="EMBL" id="CP022048">
    <property type="protein sequence ID" value="ASE40297.1"/>
    <property type="molecule type" value="Genomic_DNA"/>
</dbReference>
<evidence type="ECO:0000313" key="2">
    <source>
        <dbReference type="EMBL" id="MDX2334324.1"/>
    </source>
</evidence>
<dbReference type="KEGG" id="bvc:CEP68_12745"/>
<protein>
    <submittedName>
        <fullName evidence="1">Uncharacterized protein</fullName>
    </submittedName>
</protein>
<organism evidence="1 3">
    <name type="scientific">Brevundimonas vesicularis</name>
    <name type="common">Pseudomonas vesicularis</name>
    <dbReference type="NCBI Taxonomy" id="41276"/>
    <lineage>
        <taxon>Bacteria</taxon>
        <taxon>Pseudomonadati</taxon>
        <taxon>Pseudomonadota</taxon>
        <taxon>Alphaproteobacteria</taxon>
        <taxon>Caulobacterales</taxon>
        <taxon>Caulobacteraceae</taxon>
        <taxon>Brevundimonas</taxon>
    </lineage>
</organism>
<dbReference type="AlphaFoldDB" id="A0A1Z3UAK1"/>
<dbReference type="GeneID" id="34014143"/>
<gene>
    <name evidence="1" type="ORF">CEP68_12745</name>
    <name evidence="2" type="ORF">NJD11_05135</name>
</gene>
<sequence length="66" mass="7192">MRGTPLGDWRLSVNASRKLKLYQEASEQHQILLAALAAGTISGVSMGGVEELVRRNGRPEWKVTAS</sequence>
<keyword evidence="4" id="KW-1185">Reference proteome</keyword>
<reference evidence="1" key="2">
    <citation type="submission" date="2017-12" db="EMBL/GenBank/DDBJ databases">
        <title>FDA dAtabase for Regulatory Grade micrObial Sequences (FDA-ARGOS): Supporting development and validation of Infectious Disease Dx tests.</title>
        <authorList>
            <person name="Campos J."/>
            <person name="Goldberg B."/>
            <person name="Tallon L."/>
            <person name="Sadzewicz L."/>
            <person name="Sengamalay N."/>
            <person name="Ott S."/>
            <person name="Godinez A."/>
            <person name="Nagaraj S."/>
            <person name="Vavikolanu K."/>
            <person name="Vyas G."/>
            <person name="Nadendla S."/>
            <person name="Aluvathingal J."/>
            <person name="Geyer C."/>
            <person name="Nandy P."/>
            <person name="Hobson J."/>
            <person name="Sichtig H."/>
        </authorList>
    </citation>
    <scope>NUCLEOTIDE SEQUENCE</scope>
    <source>
        <strain evidence="1">FDAARGOS_289</strain>
    </source>
</reference>
<dbReference type="RefSeq" id="WP_066624430.1">
    <property type="nucleotide sequence ID" value="NZ_CP022048.2"/>
</dbReference>
<evidence type="ECO:0000313" key="4">
    <source>
        <dbReference type="Proteomes" id="UP001272940"/>
    </source>
</evidence>
<reference evidence="3" key="1">
    <citation type="submission" date="2017-06" db="EMBL/GenBank/DDBJ databases">
        <title>FDA dAtabase for Regulatory Grade micrObial Sequences (FDA-ARGOS): Supporting development and validation of Infectious Disease Dx tests.</title>
        <authorList>
            <person name="Minogue T."/>
            <person name="Wolcott M."/>
            <person name="Wasieloski L."/>
            <person name="Aguilar W."/>
            <person name="Moore D."/>
            <person name="Tallon L."/>
            <person name="Sadzewicz L."/>
            <person name="Sengamalay N."/>
            <person name="Ott S."/>
            <person name="Godinez A."/>
            <person name="Nagaraj S."/>
            <person name="Nadendla S."/>
            <person name="Geyer C."/>
            <person name="Sichtig H."/>
        </authorList>
    </citation>
    <scope>NUCLEOTIDE SEQUENCE [LARGE SCALE GENOMIC DNA]</scope>
    <source>
        <strain evidence="3">FDAARGOS_289</strain>
    </source>
</reference>
<dbReference type="EMBL" id="JAMYEC010000002">
    <property type="protein sequence ID" value="MDX2334324.1"/>
    <property type="molecule type" value="Genomic_DNA"/>
</dbReference>
<accession>A0A1Z3UAK1</accession>
<dbReference type="Proteomes" id="UP000197050">
    <property type="component" value="Chromosome"/>
</dbReference>